<dbReference type="SUPFAM" id="SSF55073">
    <property type="entry name" value="Nucleotide cyclase"/>
    <property type="match status" value="1"/>
</dbReference>
<dbReference type="Gene3D" id="3.30.450.20">
    <property type="entry name" value="PAS domain"/>
    <property type="match status" value="1"/>
</dbReference>
<dbReference type="PROSITE" id="PS50883">
    <property type="entry name" value="EAL"/>
    <property type="match status" value="1"/>
</dbReference>
<dbReference type="PROSITE" id="PS50887">
    <property type="entry name" value="GGDEF"/>
    <property type="match status" value="1"/>
</dbReference>
<dbReference type="InterPro" id="IPR013767">
    <property type="entry name" value="PAS_fold"/>
</dbReference>
<evidence type="ECO:0000259" key="2">
    <source>
        <dbReference type="PROSITE" id="PS50112"/>
    </source>
</evidence>
<dbReference type="PROSITE" id="PS50112">
    <property type="entry name" value="PAS"/>
    <property type="match status" value="1"/>
</dbReference>
<dbReference type="CDD" id="cd01948">
    <property type="entry name" value="EAL"/>
    <property type="match status" value="1"/>
</dbReference>
<dbReference type="NCBIfam" id="TIGR00229">
    <property type="entry name" value="sensory_box"/>
    <property type="match status" value="1"/>
</dbReference>
<dbReference type="InterPro" id="IPR035965">
    <property type="entry name" value="PAS-like_dom_sf"/>
</dbReference>
<evidence type="ECO:0000259" key="3">
    <source>
        <dbReference type="PROSITE" id="PS50883"/>
    </source>
</evidence>
<protein>
    <submittedName>
        <fullName evidence="5">Bifunctional diguanylate cyclase/phosphodiesterase</fullName>
    </submittedName>
</protein>
<dbReference type="SMART" id="SM00091">
    <property type="entry name" value="PAS"/>
    <property type="match status" value="1"/>
</dbReference>
<dbReference type="Gene3D" id="3.30.70.270">
    <property type="match status" value="1"/>
</dbReference>
<dbReference type="Pfam" id="PF00989">
    <property type="entry name" value="PAS"/>
    <property type="match status" value="1"/>
</dbReference>
<keyword evidence="6" id="KW-1185">Reference proteome</keyword>
<dbReference type="Pfam" id="PF00990">
    <property type="entry name" value="GGDEF"/>
    <property type="match status" value="1"/>
</dbReference>
<feature type="coiled-coil region" evidence="1">
    <location>
        <begin position="126"/>
        <end position="153"/>
    </location>
</feature>
<comment type="caution">
    <text evidence="5">The sequence shown here is derived from an EMBL/GenBank/DDBJ whole genome shotgun (WGS) entry which is preliminary data.</text>
</comment>
<sequence length="691" mass="76972">MTPRESVVRLLLVEDRVEDAERIASILRNGGMAVRPTKAESEDHFETVIGQQSFDLVVVGAEARLIPMERVVELVEASGKDVPIIAVLNELTDANIQRAFDSGVPRVAPRAHPEILQFSIANAFAAVESRRSVRRLQASLRETERRCDALIESSRDPIAYIHEGMHIRANQAYLEMFGFEEFEEVEGLSLLDLVAPAHAEEFRQLLKRLTKGEPPPKTMQLTAQRGDGSAFEAVMEFAQASYEGEPCLQVIFRQRSIDAEVVRELDELRQRDQVTGLYNRQHFLAEVDHTAARAAEGEKELALLLIEIDNYASVLAEIGLGNTDSLLEACAQRLQKVLGDEQVLARFGEHTFAARLEKSNHKKTAETADKVRAAFDGKILEIGEKSMSIWVSLGAVQIGERIATTQQILGKASQCVNAAMSMGGNRVELFDPAAGDRAEEQRIQERVREIEQALENNSFVLHFQPVISLHGDPGEAYEVLIRMKLPSGELVPPLSFLPEAEEHGLTGRIDRWVIGRALALISERHKLRRDTTLFVNITASSLMDEQLPGLIGRQIAKLGIDGSRLVLEIPESKVFTNLRPAQEFAQALKRFHVGLTLEQFGSGVNSFQVLNHIDADFLRIDRSFMVDLAKNTEHQKKIREIADRARDLGKRTIAEFVQDAASMTVLFTSSVNYVSGNFLAPPGPEMNYEFG</sequence>
<dbReference type="SMART" id="SM00052">
    <property type="entry name" value="EAL"/>
    <property type="match status" value="1"/>
</dbReference>
<dbReference type="NCBIfam" id="TIGR00254">
    <property type="entry name" value="GGDEF"/>
    <property type="match status" value="1"/>
</dbReference>
<accession>A0ABT0GGZ9</accession>
<dbReference type="Gene3D" id="3.20.20.450">
    <property type="entry name" value="EAL domain"/>
    <property type="match status" value="1"/>
</dbReference>
<dbReference type="Proteomes" id="UP001431449">
    <property type="component" value="Unassembled WGS sequence"/>
</dbReference>
<dbReference type="InterPro" id="IPR001633">
    <property type="entry name" value="EAL_dom"/>
</dbReference>
<dbReference type="Pfam" id="PF00563">
    <property type="entry name" value="EAL"/>
    <property type="match status" value="1"/>
</dbReference>
<dbReference type="InterPro" id="IPR043128">
    <property type="entry name" value="Rev_trsase/Diguanyl_cyclase"/>
</dbReference>
<dbReference type="InterPro" id="IPR000014">
    <property type="entry name" value="PAS"/>
</dbReference>
<feature type="domain" description="GGDEF" evidence="4">
    <location>
        <begin position="299"/>
        <end position="432"/>
    </location>
</feature>
<evidence type="ECO:0000313" key="6">
    <source>
        <dbReference type="Proteomes" id="UP001431449"/>
    </source>
</evidence>
<dbReference type="SMART" id="SM00267">
    <property type="entry name" value="GGDEF"/>
    <property type="match status" value="1"/>
</dbReference>
<dbReference type="RefSeq" id="WP_248208211.1">
    <property type="nucleotide sequence ID" value="NZ_JALNMH010000006.1"/>
</dbReference>
<gene>
    <name evidence="5" type="ORF">M0G41_09020</name>
</gene>
<dbReference type="InterPro" id="IPR035919">
    <property type="entry name" value="EAL_sf"/>
</dbReference>
<dbReference type="CDD" id="cd01949">
    <property type="entry name" value="GGDEF"/>
    <property type="match status" value="1"/>
</dbReference>
<keyword evidence="1" id="KW-0175">Coiled coil</keyword>
<name>A0ABT0GGZ9_9GAMM</name>
<dbReference type="InterPro" id="IPR000160">
    <property type="entry name" value="GGDEF_dom"/>
</dbReference>
<dbReference type="SUPFAM" id="SSF55785">
    <property type="entry name" value="PYP-like sensor domain (PAS domain)"/>
    <property type="match status" value="1"/>
</dbReference>
<evidence type="ECO:0000259" key="4">
    <source>
        <dbReference type="PROSITE" id="PS50887"/>
    </source>
</evidence>
<dbReference type="SUPFAM" id="SSF141868">
    <property type="entry name" value="EAL domain-like"/>
    <property type="match status" value="1"/>
</dbReference>
<dbReference type="SUPFAM" id="SSF52172">
    <property type="entry name" value="CheY-like"/>
    <property type="match status" value="1"/>
</dbReference>
<dbReference type="InterPro" id="IPR011006">
    <property type="entry name" value="CheY-like_superfamily"/>
</dbReference>
<feature type="domain" description="PAS" evidence="2">
    <location>
        <begin position="163"/>
        <end position="213"/>
    </location>
</feature>
<reference evidence="5" key="1">
    <citation type="submission" date="2022-04" db="EMBL/GenBank/DDBJ databases">
        <title>Lysobacter sp. CAU 1642 isolated from sea sand.</title>
        <authorList>
            <person name="Kim W."/>
        </authorList>
    </citation>
    <scope>NUCLEOTIDE SEQUENCE</scope>
    <source>
        <strain evidence="5">CAU 1642</strain>
    </source>
</reference>
<evidence type="ECO:0000256" key="1">
    <source>
        <dbReference type="SAM" id="Coils"/>
    </source>
</evidence>
<dbReference type="EMBL" id="JALNMH010000006">
    <property type="protein sequence ID" value="MCK7593811.1"/>
    <property type="molecule type" value="Genomic_DNA"/>
</dbReference>
<dbReference type="InterPro" id="IPR050706">
    <property type="entry name" value="Cyclic-di-GMP_PDE-like"/>
</dbReference>
<dbReference type="PANTHER" id="PTHR33121:SF79">
    <property type="entry name" value="CYCLIC DI-GMP PHOSPHODIESTERASE PDED-RELATED"/>
    <property type="match status" value="1"/>
</dbReference>
<dbReference type="InterPro" id="IPR029787">
    <property type="entry name" value="Nucleotide_cyclase"/>
</dbReference>
<evidence type="ECO:0000313" key="5">
    <source>
        <dbReference type="EMBL" id="MCK7593811.1"/>
    </source>
</evidence>
<feature type="domain" description="EAL" evidence="3">
    <location>
        <begin position="443"/>
        <end position="691"/>
    </location>
</feature>
<proteinExistence type="predicted"/>
<organism evidence="5 6">
    <name type="scientific">Pseudomarimonas salicorniae</name>
    <dbReference type="NCBI Taxonomy" id="2933270"/>
    <lineage>
        <taxon>Bacteria</taxon>
        <taxon>Pseudomonadati</taxon>
        <taxon>Pseudomonadota</taxon>
        <taxon>Gammaproteobacteria</taxon>
        <taxon>Lysobacterales</taxon>
        <taxon>Lysobacteraceae</taxon>
        <taxon>Pseudomarimonas</taxon>
    </lineage>
</organism>
<dbReference type="PANTHER" id="PTHR33121">
    <property type="entry name" value="CYCLIC DI-GMP PHOSPHODIESTERASE PDEF"/>
    <property type="match status" value="1"/>
</dbReference>
<dbReference type="Gene3D" id="3.40.50.2300">
    <property type="match status" value="1"/>
</dbReference>